<dbReference type="Pfam" id="PF11575">
    <property type="entry name" value="FhuF_C"/>
    <property type="match status" value="1"/>
</dbReference>
<accession>A0ABS5AF29</accession>
<comment type="caution">
    <text evidence="2">The sequence shown here is derived from an EMBL/GenBank/DDBJ whole genome shotgun (WGS) entry which is preliminary data.</text>
</comment>
<proteinExistence type="predicted"/>
<sequence length="277" mass="30327">MSAPAVPSALADSLASIDTSRGHVTVRFAIPEADRSPWLTCADLLADPAAFDRWRKRLTEWLTSAYEGHVPDRTSAGYILHWYLQVPAYLGAFLFHTSRRVPWLRPEDLAFRLSDERPHPNGLALLRPGFLCLPEDPAAGTPEATVVKDEAALAEVLLARYAAHATRFITAYGPTVRLGRHQLWGAATDALDSALWNVGKVLGDEGAGVAEAALVLAEKFAPLTSATTLYPVHDGERAVWTRRRESCCFHFALEGQSACTTCPRVSAEERARRVLAD</sequence>
<evidence type="ECO:0000313" key="2">
    <source>
        <dbReference type="EMBL" id="MBP2475189.1"/>
    </source>
</evidence>
<gene>
    <name evidence="2" type="ORF">JOF53_004061</name>
</gene>
<dbReference type="Proteomes" id="UP001519363">
    <property type="component" value="Unassembled WGS sequence"/>
</dbReference>
<evidence type="ECO:0000259" key="1">
    <source>
        <dbReference type="Pfam" id="PF11575"/>
    </source>
</evidence>
<organism evidence="2 3">
    <name type="scientific">Crossiella equi</name>
    <dbReference type="NCBI Taxonomy" id="130796"/>
    <lineage>
        <taxon>Bacteria</taxon>
        <taxon>Bacillati</taxon>
        <taxon>Actinomycetota</taxon>
        <taxon>Actinomycetes</taxon>
        <taxon>Pseudonocardiales</taxon>
        <taxon>Pseudonocardiaceae</taxon>
        <taxon>Crossiella</taxon>
    </lineage>
</organism>
<feature type="domain" description="Ferric siderophore reductase C-terminal" evidence="1">
    <location>
        <begin position="244"/>
        <end position="264"/>
    </location>
</feature>
<dbReference type="InterPro" id="IPR024726">
    <property type="entry name" value="FhuF_C"/>
</dbReference>
<evidence type="ECO:0000313" key="3">
    <source>
        <dbReference type="Proteomes" id="UP001519363"/>
    </source>
</evidence>
<keyword evidence="3" id="KW-1185">Reference proteome</keyword>
<dbReference type="RefSeq" id="WP_209707184.1">
    <property type="nucleotide sequence ID" value="NZ_JAGIOO010000001.1"/>
</dbReference>
<protein>
    <recommendedName>
        <fullName evidence="1">Ferric siderophore reductase C-terminal domain-containing protein</fullName>
    </recommendedName>
</protein>
<dbReference type="EMBL" id="JAGIOO010000001">
    <property type="protein sequence ID" value="MBP2475189.1"/>
    <property type="molecule type" value="Genomic_DNA"/>
</dbReference>
<reference evidence="2 3" key="1">
    <citation type="submission" date="2021-03" db="EMBL/GenBank/DDBJ databases">
        <title>Sequencing the genomes of 1000 actinobacteria strains.</title>
        <authorList>
            <person name="Klenk H.-P."/>
        </authorList>
    </citation>
    <scope>NUCLEOTIDE SEQUENCE [LARGE SCALE GENOMIC DNA]</scope>
    <source>
        <strain evidence="2 3">DSM 44580</strain>
    </source>
</reference>
<name>A0ABS5AF29_9PSEU</name>